<sequence length="377" mass="42392">MKIAGAEACVFSLCGVWAHTTAQNDRLQSSIQELDLRMLVDKQHVETGASRFTVYCIQNLISQRSTSSGQLQRLVGKLREMAMGTMHLLEEEVLLALESCCHGSDGTSPPDDLLYVLNCSEVDLPQFLALTSPASAGRGRHSVTAELHRARSPRSDQVIHLFRKHVMHMDTVTKTRLVDALQRQHDFYANRLQQELVVELLESTTGDELRMPLGMKDILDEGGDFYNLHKLVFHDLDPEMHSRVLSHIQQQGRRLAKQYDPGQAPMKIVSDVDDTLYGSGGHFPAGCDERFPRHQVYPGVLALFREITAHRAAQQREKPKERNTSSCSATGSLWTEVHRTGEAIERLTPLHVFHHPCIWRIFVFALGYSCSATGTTR</sequence>
<protein>
    <submittedName>
        <fullName evidence="1">Uncharacterized protein</fullName>
    </submittedName>
</protein>
<organism evidence="1 2">
    <name type="scientific">Durusdinium trenchii</name>
    <dbReference type="NCBI Taxonomy" id="1381693"/>
    <lineage>
        <taxon>Eukaryota</taxon>
        <taxon>Sar</taxon>
        <taxon>Alveolata</taxon>
        <taxon>Dinophyceae</taxon>
        <taxon>Suessiales</taxon>
        <taxon>Symbiodiniaceae</taxon>
        <taxon>Durusdinium</taxon>
    </lineage>
</organism>
<reference evidence="1 2" key="1">
    <citation type="submission" date="2024-02" db="EMBL/GenBank/DDBJ databases">
        <authorList>
            <person name="Chen Y."/>
            <person name="Shah S."/>
            <person name="Dougan E. K."/>
            <person name="Thang M."/>
            <person name="Chan C."/>
        </authorList>
    </citation>
    <scope>NUCLEOTIDE SEQUENCE [LARGE SCALE GENOMIC DNA]</scope>
</reference>
<keyword evidence="2" id="KW-1185">Reference proteome</keyword>
<evidence type="ECO:0000313" key="1">
    <source>
        <dbReference type="EMBL" id="CAK9033762.1"/>
    </source>
</evidence>
<dbReference type="PANTHER" id="PTHR40861">
    <property type="entry name" value="DUF2183 DOMAIN-CONTAINING PROTEIN"/>
    <property type="match status" value="1"/>
</dbReference>
<name>A0ABP0L3M7_9DINO</name>
<accession>A0ABP0L3M7</accession>
<dbReference type="Proteomes" id="UP001642464">
    <property type="component" value="Unassembled WGS sequence"/>
</dbReference>
<evidence type="ECO:0000313" key="2">
    <source>
        <dbReference type="Proteomes" id="UP001642464"/>
    </source>
</evidence>
<comment type="caution">
    <text evidence="1">The sequence shown here is derived from an EMBL/GenBank/DDBJ whole genome shotgun (WGS) entry which is preliminary data.</text>
</comment>
<dbReference type="PANTHER" id="PTHR40861:SF1">
    <property type="entry name" value="PHOSPHATIDATE PHOSPHATASE APP1 CATALYTIC DOMAIN-CONTAINING PROTEIN"/>
    <property type="match status" value="1"/>
</dbReference>
<dbReference type="EMBL" id="CAXAMM010014447">
    <property type="protein sequence ID" value="CAK9033762.1"/>
    <property type="molecule type" value="Genomic_DNA"/>
</dbReference>
<gene>
    <name evidence="1" type="ORF">SCF082_LOCUS20636</name>
</gene>
<proteinExistence type="predicted"/>